<reference evidence="1 2" key="1">
    <citation type="submission" date="2016-06" db="EMBL/GenBank/DDBJ databases">
        <authorList>
            <consortium name="Pathogen Informatics"/>
        </authorList>
    </citation>
    <scope>NUCLEOTIDE SEQUENCE [LARGE SCALE GENOMIC DNA]</scope>
</reference>
<dbReference type="GeneID" id="39866219"/>
<keyword evidence="2" id="KW-1185">Reference proteome</keyword>
<name>A0A1D3JHU2_PLAMA</name>
<dbReference type="VEuPathDB" id="PlasmoDB:PmUG01_00075300"/>
<feature type="non-terminal residue" evidence="1">
    <location>
        <position position="1"/>
    </location>
</feature>
<organism evidence="1 2">
    <name type="scientific">Plasmodium malariae</name>
    <dbReference type="NCBI Taxonomy" id="5858"/>
    <lineage>
        <taxon>Eukaryota</taxon>
        <taxon>Sar</taxon>
        <taxon>Alveolata</taxon>
        <taxon>Apicomplexa</taxon>
        <taxon>Aconoidasida</taxon>
        <taxon>Haemosporida</taxon>
        <taxon>Plasmodiidae</taxon>
        <taxon>Plasmodium</taxon>
        <taxon>Plasmodium (Plasmodium)</taxon>
    </lineage>
</organism>
<gene>
    <name evidence="1" type="primary">PmUG01_00075300</name>
    <name evidence="1" type="ORF">PMUG01_00075300</name>
</gene>
<dbReference type="AlphaFoldDB" id="A0A1D3JHU2"/>
<dbReference type="KEGG" id="pmal:PMUG01_00075300"/>
<dbReference type="RefSeq" id="XP_028859241.1">
    <property type="nucleotide sequence ID" value="XM_029006367.1"/>
</dbReference>
<dbReference type="EMBL" id="FLRL01000040">
    <property type="protein sequence ID" value="SBT85994.1"/>
    <property type="molecule type" value="Genomic_DNA"/>
</dbReference>
<accession>A0A1D3JHU2</accession>
<proteinExistence type="predicted"/>
<evidence type="ECO:0000313" key="2">
    <source>
        <dbReference type="Proteomes" id="UP000219813"/>
    </source>
</evidence>
<protein>
    <submittedName>
        <fullName evidence="1">Fam-l protein</fullName>
    </submittedName>
</protein>
<dbReference type="Proteomes" id="UP000219813">
    <property type="component" value="Unassembled WGS sequence"/>
</dbReference>
<sequence length="31" mass="3459">QPLTLSEVEDNLNITAEADTKKSIDFILNIL</sequence>
<evidence type="ECO:0000313" key="1">
    <source>
        <dbReference type="EMBL" id="SBT85994.1"/>
    </source>
</evidence>